<keyword evidence="1" id="KW-0732">Signal</keyword>
<feature type="chain" id="PRO_5016996462" description="Candidate secreted effector protein" evidence="1">
    <location>
        <begin position="22"/>
        <end position="118"/>
    </location>
</feature>
<evidence type="ECO:0000313" key="2">
    <source>
        <dbReference type="EMBL" id="SZF03619.1"/>
    </source>
</evidence>
<dbReference type="VEuPathDB" id="FungiDB:BLGHR1_14413"/>
<organism evidence="2 3">
    <name type="scientific">Blumeria hordei</name>
    <name type="common">Barley powdery mildew</name>
    <name type="synonym">Blumeria graminis f. sp. hordei</name>
    <dbReference type="NCBI Taxonomy" id="2867405"/>
    <lineage>
        <taxon>Eukaryota</taxon>
        <taxon>Fungi</taxon>
        <taxon>Dikarya</taxon>
        <taxon>Ascomycota</taxon>
        <taxon>Pezizomycotina</taxon>
        <taxon>Leotiomycetes</taxon>
        <taxon>Erysiphales</taxon>
        <taxon>Erysiphaceae</taxon>
        <taxon>Blumeria</taxon>
    </lineage>
</organism>
<dbReference type="EMBL" id="UNSH01000054">
    <property type="protein sequence ID" value="SZF03619.1"/>
    <property type="molecule type" value="Genomic_DNA"/>
</dbReference>
<name>A0A383UV11_BLUHO</name>
<dbReference type="AlphaFoldDB" id="A0A383UV11"/>
<dbReference type="Proteomes" id="UP000275772">
    <property type="component" value="Unassembled WGS sequence"/>
</dbReference>
<evidence type="ECO:0008006" key="4">
    <source>
        <dbReference type="Google" id="ProtNLM"/>
    </source>
</evidence>
<gene>
    <name evidence="2" type="ORF">BLGHR1_14413</name>
</gene>
<proteinExistence type="predicted"/>
<protein>
    <recommendedName>
        <fullName evidence="4">Candidate secreted effector protein</fullName>
    </recommendedName>
</protein>
<reference evidence="2 3" key="1">
    <citation type="submission" date="2017-11" db="EMBL/GenBank/DDBJ databases">
        <authorList>
            <person name="Kracher B."/>
        </authorList>
    </citation>
    <scope>NUCLEOTIDE SEQUENCE [LARGE SCALE GENOMIC DNA]</scope>
    <source>
        <strain evidence="2 3">RACE1</strain>
    </source>
</reference>
<evidence type="ECO:0000256" key="1">
    <source>
        <dbReference type="SAM" id="SignalP"/>
    </source>
</evidence>
<evidence type="ECO:0000313" key="3">
    <source>
        <dbReference type="Proteomes" id="UP000275772"/>
    </source>
</evidence>
<accession>A0A383UV11</accession>
<feature type="signal peptide" evidence="1">
    <location>
        <begin position="1"/>
        <end position="21"/>
    </location>
</feature>
<sequence length="118" mass="12913">MKNLSLVSVMVLLGIFTPALATLNYNCGDELVYGSRIESELNIGFNQARAQGMHSGIYNASESYGSRTFEVSSVSRSSVRFSVTVHFNSDKIITKVMAEINGEQVRCDPKGVHEGGYQ</sequence>